<protein>
    <submittedName>
        <fullName evidence="2">Uncharacterized protein</fullName>
    </submittedName>
</protein>
<dbReference type="EMBL" id="LR796383">
    <property type="protein sequence ID" value="CAB4140997.1"/>
    <property type="molecule type" value="Genomic_DNA"/>
</dbReference>
<sequence>MADQLTLDLTAKVARDFKRPGTSSRAAAYAARYASGAFARIRTALLYGNFTADELAERTGLNLLTARPRCADLRNPRDSEGRKIPPFIVPTGETRSTASGQPADVLRLLSPAERRNWKR</sequence>
<feature type="compositionally biased region" description="Basic and acidic residues" evidence="1">
    <location>
        <begin position="72"/>
        <end position="83"/>
    </location>
</feature>
<evidence type="ECO:0000256" key="1">
    <source>
        <dbReference type="SAM" id="MobiDB-lite"/>
    </source>
</evidence>
<reference evidence="2" key="1">
    <citation type="submission" date="2020-04" db="EMBL/GenBank/DDBJ databases">
        <authorList>
            <person name="Chiriac C."/>
            <person name="Salcher M."/>
            <person name="Ghai R."/>
            <person name="Kavagutti S V."/>
        </authorList>
    </citation>
    <scope>NUCLEOTIDE SEQUENCE</scope>
</reference>
<evidence type="ECO:0000313" key="2">
    <source>
        <dbReference type="EMBL" id="CAB4140997.1"/>
    </source>
</evidence>
<organism evidence="2">
    <name type="scientific">uncultured Caudovirales phage</name>
    <dbReference type="NCBI Taxonomy" id="2100421"/>
    <lineage>
        <taxon>Viruses</taxon>
        <taxon>Duplodnaviria</taxon>
        <taxon>Heunggongvirae</taxon>
        <taxon>Uroviricota</taxon>
        <taxon>Caudoviricetes</taxon>
        <taxon>Peduoviridae</taxon>
        <taxon>Maltschvirus</taxon>
        <taxon>Maltschvirus maltsch</taxon>
    </lineage>
</organism>
<proteinExistence type="predicted"/>
<gene>
    <name evidence="2" type="ORF">UFOVP399_66</name>
</gene>
<name>A0A6J5M679_9CAUD</name>
<feature type="region of interest" description="Disordered" evidence="1">
    <location>
        <begin position="72"/>
        <end position="105"/>
    </location>
</feature>
<accession>A0A6J5M679</accession>